<dbReference type="SUPFAM" id="SSF141986">
    <property type="entry name" value="LD-carboxypeptidase A C-terminal domain-like"/>
    <property type="match status" value="1"/>
</dbReference>
<feature type="domain" description="LD-carboxypeptidase N-terminal" evidence="7">
    <location>
        <begin position="13"/>
        <end position="129"/>
    </location>
</feature>
<dbReference type="EMBL" id="CAMTCP010000022">
    <property type="protein sequence ID" value="CAI3540708.1"/>
    <property type="molecule type" value="Genomic_DNA"/>
</dbReference>
<reference evidence="10" key="4">
    <citation type="submission" date="2022-10" db="EMBL/GenBank/DDBJ databases">
        <authorList>
            <person name="Aires J."/>
            <person name="Mesa V."/>
        </authorList>
    </citation>
    <scope>NUCLEOTIDE SEQUENCE</scope>
    <source>
        <strain evidence="10">Clostridium neonatale JD116</strain>
    </source>
</reference>
<dbReference type="Pfam" id="PF17676">
    <property type="entry name" value="Peptidase_S66C"/>
    <property type="match status" value="1"/>
</dbReference>
<dbReference type="PANTHER" id="PTHR30237:SF2">
    <property type="entry name" value="MUREIN TETRAPEPTIDE CARBOXYPEPTIDASE"/>
    <property type="match status" value="1"/>
</dbReference>
<sequence>MIHPVPLKKGDKIALIAPSSPVADERIKPAINAVEALGLEAVVGKSCTSKNGFLAGEDTIRADDINMMFADKSIKGIFAMRGGYGSARILDLLDYKTIRKNPKVFAGYSDITALHVAFNQKCNLITFHAPMPASEFYEGVDEYTMSFFKRNIFCNDSLGIMENPKDQKIETLVKGNAEGRITGGNLTLLASSLGTKYEVNTKGKILFLEDVDEVPYRIDRMLLQLKQSGKFKDAVGIILGQWTRCEAENKENSLELNEIFKQLIVTENKPTICNIACGHSTPTMTIPMGAFAKIDNDKFII</sequence>
<organism evidence="11 13">
    <name type="scientific">Clostridium neonatale</name>
    <dbReference type="NCBI Taxonomy" id="137838"/>
    <lineage>
        <taxon>Bacteria</taxon>
        <taxon>Bacillati</taxon>
        <taxon>Bacillota</taxon>
        <taxon>Clostridia</taxon>
        <taxon>Eubacteriales</taxon>
        <taxon>Clostridiaceae</taxon>
        <taxon>Clostridium</taxon>
    </lineage>
</organism>
<dbReference type="Gene3D" id="3.40.50.10740">
    <property type="entry name" value="Class I glutamine amidotransferase-like"/>
    <property type="match status" value="1"/>
</dbReference>
<dbReference type="GO" id="GO:0006508">
    <property type="term" value="P:proteolysis"/>
    <property type="evidence" value="ECO:0007669"/>
    <property type="project" value="UniProtKB-KW"/>
</dbReference>
<feature type="active site" description="Nucleophile" evidence="6">
    <location>
        <position position="109"/>
    </location>
</feature>
<keyword evidence="5" id="KW-0720">Serine protease</keyword>
<dbReference type="Proteomes" id="UP000789738">
    <property type="component" value="Unassembled WGS sequence"/>
</dbReference>
<dbReference type="Gene3D" id="3.50.30.60">
    <property type="entry name" value="LD-carboxypeptidase A C-terminal domain-like"/>
    <property type="match status" value="1"/>
</dbReference>
<dbReference type="InterPro" id="IPR027461">
    <property type="entry name" value="Carboxypeptidase_A_C_sf"/>
</dbReference>
<evidence type="ECO:0000259" key="8">
    <source>
        <dbReference type="Pfam" id="PF17676"/>
    </source>
</evidence>
<evidence type="ECO:0000256" key="2">
    <source>
        <dbReference type="ARBA" id="ARBA00022645"/>
    </source>
</evidence>
<reference evidence="11 13" key="1">
    <citation type="submission" date="2017-10" db="EMBL/GenBank/DDBJ databases">
        <title>Effective Description of Clostridium neonatale sp. nov. linked to necrotizing enterocolitis in neonates and a clarification of species assignable to the genus Clostridium (Prazmowski 1880) emend. Lawson and Rainey 2016.</title>
        <authorList>
            <person name="Bernard K."/>
            <person name="Burdz T."/>
            <person name="Wiebe D."/>
            <person name="Balcewich B."/>
            <person name="Alfa M."/>
            <person name="Bernier A.-M."/>
        </authorList>
    </citation>
    <scope>NUCLEOTIDE SEQUENCE [LARGE SCALE GENOMIC DNA]</scope>
    <source>
        <strain evidence="11 13">LCDC99A005</strain>
    </source>
</reference>
<dbReference type="EC" id="3.4.16.-" evidence="12"/>
<evidence type="ECO:0000313" key="11">
    <source>
        <dbReference type="EMBL" id="PEG30030.1"/>
    </source>
</evidence>
<reference evidence="9" key="3">
    <citation type="submission" date="2021-10" db="EMBL/GenBank/DDBJ databases">
        <authorList>
            <person name="Mesa V."/>
        </authorList>
    </citation>
    <scope>NUCLEOTIDE SEQUENCE</scope>
    <source>
        <strain evidence="9">CC3_PB</strain>
    </source>
</reference>
<evidence type="ECO:0000256" key="1">
    <source>
        <dbReference type="ARBA" id="ARBA00010233"/>
    </source>
</evidence>
<keyword evidence="2 11" id="KW-0121">Carboxypeptidase</keyword>
<comment type="similarity">
    <text evidence="1">Belongs to the peptidase S66 family.</text>
</comment>
<dbReference type="RefSeq" id="WP_058294196.1">
    <property type="nucleotide sequence ID" value="NZ_CAKJVD010000019.1"/>
</dbReference>
<dbReference type="GO" id="GO:0106415">
    <property type="term" value="F:muramoyltetrapeptide carboxypeptidase activity"/>
    <property type="evidence" value="ECO:0007669"/>
    <property type="project" value="UniProtKB-EC"/>
</dbReference>
<evidence type="ECO:0000256" key="5">
    <source>
        <dbReference type="ARBA" id="ARBA00022825"/>
    </source>
</evidence>
<evidence type="ECO:0000259" key="7">
    <source>
        <dbReference type="Pfam" id="PF02016"/>
    </source>
</evidence>
<reference evidence="12 14" key="2">
    <citation type="submission" date="2018-06" db="EMBL/GenBank/DDBJ databases">
        <authorList>
            <consortium name="IHU Genomes"/>
        </authorList>
    </citation>
    <scope>NUCLEOTIDE SEQUENCE [LARGE SCALE GENOMIC DNA]</scope>
    <source>
        <strain evidence="12 14">NEC25</strain>
    </source>
</reference>
<dbReference type="OrthoDB" id="9807329at2"/>
<dbReference type="InterPro" id="IPR029062">
    <property type="entry name" value="Class_I_gatase-like"/>
</dbReference>
<dbReference type="PIRSF" id="PIRSF028757">
    <property type="entry name" value="LD-carboxypeptidase"/>
    <property type="match status" value="1"/>
</dbReference>
<dbReference type="Pfam" id="PF02016">
    <property type="entry name" value="Peptidase_S66"/>
    <property type="match status" value="1"/>
</dbReference>
<dbReference type="EMBL" id="PDCJ01000002">
    <property type="protein sequence ID" value="PEG30030.1"/>
    <property type="molecule type" value="Genomic_DNA"/>
</dbReference>
<dbReference type="InterPro" id="IPR040449">
    <property type="entry name" value="Peptidase_S66_N"/>
</dbReference>
<accession>A0A2A7MEP5</accession>
<dbReference type="Proteomes" id="UP000431451">
    <property type="component" value="Unassembled WGS sequence"/>
</dbReference>
<dbReference type="STRING" id="137838.GCA_001458595_01323"/>
<dbReference type="SUPFAM" id="SSF52317">
    <property type="entry name" value="Class I glutamine amidotransferase-like"/>
    <property type="match status" value="1"/>
</dbReference>
<gene>
    <name evidence="9" type="primary">ldcA</name>
    <name evidence="12" type="synonym">ykfA</name>
    <name evidence="10" type="ORF">CNEO2_110058</name>
    <name evidence="9" type="ORF">CNEO_44669</name>
    <name evidence="12" type="ORF">CNEONATNEC25_01002</name>
    <name evidence="11" type="ORF">CQ394_15435</name>
</gene>
<feature type="active site" description="Charge relay system" evidence="6">
    <location>
        <position position="279"/>
    </location>
</feature>
<evidence type="ECO:0000256" key="4">
    <source>
        <dbReference type="ARBA" id="ARBA00022801"/>
    </source>
</evidence>
<evidence type="ECO:0000313" key="10">
    <source>
        <dbReference type="EMBL" id="CAI3540708.1"/>
    </source>
</evidence>
<dbReference type="AlphaFoldDB" id="A0A2A7MEP5"/>
<evidence type="ECO:0000256" key="3">
    <source>
        <dbReference type="ARBA" id="ARBA00022670"/>
    </source>
</evidence>
<dbReference type="EMBL" id="UWJD01000001">
    <property type="protein sequence ID" value="VCT83406.1"/>
    <property type="molecule type" value="Genomic_DNA"/>
</dbReference>
<dbReference type="InterPro" id="IPR027478">
    <property type="entry name" value="LdcA_N"/>
</dbReference>
<keyword evidence="13" id="KW-1185">Reference proteome</keyword>
<dbReference type="EC" id="3.4.17.13" evidence="9"/>
<feature type="active site" description="Charge relay system" evidence="6">
    <location>
        <position position="209"/>
    </location>
</feature>
<evidence type="ECO:0000313" key="9">
    <source>
        <dbReference type="EMBL" id="CAG9710250.1"/>
    </source>
</evidence>
<evidence type="ECO:0000313" key="12">
    <source>
        <dbReference type="EMBL" id="VCT83406.1"/>
    </source>
</evidence>
<evidence type="ECO:0000256" key="6">
    <source>
        <dbReference type="PIRSR" id="PIRSR028757-1"/>
    </source>
</evidence>
<name>A0A2A7MEP5_9CLOT</name>
<dbReference type="CDD" id="cd07025">
    <property type="entry name" value="Peptidase_S66"/>
    <property type="match status" value="1"/>
</dbReference>
<keyword evidence="4 9" id="KW-0378">Hydrolase</keyword>
<dbReference type="GO" id="GO:0008236">
    <property type="term" value="F:serine-type peptidase activity"/>
    <property type="evidence" value="ECO:0007669"/>
    <property type="project" value="UniProtKB-KW"/>
</dbReference>
<dbReference type="EMBL" id="CAKJVE010000004">
    <property type="protein sequence ID" value="CAG9710250.1"/>
    <property type="molecule type" value="Genomic_DNA"/>
</dbReference>
<dbReference type="InterPro" id="IPR040921">
    <property type="entry name" value="Peptidase_S66C"/>
</dbReference>
<dbReference type="Proteomes" id="UP000220840">
    <property type="component" value="Unassembled WGS sequence"/>
</dbReference>
<dbReference type="PANTHER" id="PTHR30237">
    <property type="entry name" value="MURAMOYLTETRAPEPTIDE CARBOXYPEPTIDASE"/>
    <property type="match status" value="1"/>
</dbReference>
<feature type="domain" description="LD-carboxypeptidase C-terminal" evidence="8">
    <location>
        <begin position="178"/>
        <end position="294"/>
    </location>
</feature>
<keyword evidence="3" id="KW-0645">Protease</keyword>
<dbReference type="InterPro" id="IPR003507">
    <property type="entry name" value="S66_fam"/>
</dbReference>
<evidence type="ECO:0000313" key="13">
    <source>
        <dbReference type="Proteomes" id="UP000220840"/>
    </source>
</evidence>
<proteinExistence type="inferred from homology"/>
<dbReference type="Proteomes" id="UP001189143">
    <property type="component" value="Unassembled WGS sequence"/>
</dbReference>
<evidence type="ECO:0000313" key="14">
    <source>
        <dbReference type="Proteomes" id="UP000431451"/>
    </source>
</evidence>
<protein>
    <submittedName>
        <fullName evidence="11">LD-carboxypeptidase</fullName>
    </submittedName>
    <submittedName>
        <fullName evidence="9">Murein tetrapeptide carboxypeptidase</fullName>
        <ecNumber evidence="9">3.4.17.13</ecNumber>
    </submittedName>
    <submittedName>
        <fullName evidence="12">Putative murein peptide carboxypeptidase</fullName>
        <ecNumber evidence="12">3.4.16.-</ecNumber>
    </submittedName>
</protein>